<keyword evidence="3 5" id="KW-0807">Transducer</keyword>
<dbReference type="SUPFAM" id="SSF158472">
    <property type="entry name" value="HAMP domain-like"/>
    <property type="match status" value="1"/>
</dbReference>
<comment type="subcellular location">
    <subcellularLocation>
        <location evidence="1">Cell inner membrane</location>
        <topology evidence="1">Multi-pass membrane protein</topology>
    </subcellularLocation>
</comment>
<keyword evidence="2" id="KW-0997">Cell inner membrane</keyword>
<dbReference type="SMART" id="SM00304">
    <property type="entry name" value="HAMP"/>
    <property type="match status" value="2"/>
</dbReference>
<dbReference type="AlphaFoldDB" id="A0A2D2D490"/>
<evidence type="ECO:0000256" key="1">
    <source>
        <dbReference type="ARBA" id="ARBA00004429"/>
    </source>
</evidence>
<dbReference type="Gene3D" id="1.10.287.950">
    <property type="entry name" value="Methyl-accepting chemotaxis protein"/>
    <property type="match status" value="1"/>
</dbReference>
<dbReference type="CDD" id="cd06225">
    <property type="entry name" value="HAMP"/>
    <property type="match status" value="1"/>
</dbReference>
<evidence type="ECO:0000256" key="5">
    <source>
        <dbReference type="PROSITE-ProRule" id="PRU00284"/>
    </source>
</evidence>
<keyword evidence="6" id="KW-0812">Transmembrane</keyword>
<feature type="domain" description="T-SNARE coiled-coil homology" evidence="8">
    <location>
        <begin position="337"/>
        <end position="399"/>
    </location>
</feature>
<dbReference type="SUPFAM" id="SSF58104">
    <property type="entry name" value="Methyl-accepting chemotaxis protein (MCP) signaling domain"/>
    <property type="match status" value="1"/>
</dbReference>
<dbReference type="PROSITE" id="PS50111">
    <property type="entry name" value="CHEMOTAXIS_TRANSDUC_2"/>
    <property type="match status" value="1"/>
</dbReference>
<dbReference type="PANTHER" id="PTHR32089:SF112">
    <property type="entry name" value="LYSOZYME-LIKE PROTEIN-RELATED"/>
    <property type="match status" value="1"/>
</dbReference>
<keyword evidence="2" id="KW-1003">Cell membrane</keyword>
<dbReference type="STRING" id="595536.GCA_000178815_01314"/>
<reference evidence="11" key="1">
    <citation type="submission" date="2017-10" db="EMBL/GenBank/DDBJ databases">
        <title>Completed PacBio SMRT sequence of Methylosinus trichosporium OB3b reveals presence of a third large plasmid.</title>
        <authorList>
            <person name="Charles T.C."/>
            <person name="Lynch M.D.J."/>
            <person name="Heil J.R."/>
            <person name="Cheng J."/>
        </authorList>
    </citation>
    <scope>NUCLEOTIDE SEQUENCE [LARGE SCALE GENOMIC DNA]</scope>
    <source>
        <strain evidence="11">OB3b</strain>
    </source>
</reference>
<dbReference type="PROSITE" id="PS50885">
    <property type="entry name" value="HAMP"/>
    <property type="match status" value="1"/>
</dbReference>
<dbReference type="PANTHER" id="PTHR32089">
    <property type="entry name" value="METHYL-ACCEPTING CHEMOTAXIS PROTEIN MCPB"/>
    <property type="match status" value="1"/>
</dbReference>
<evidence type="ECO:0000259" key="9">
    <source>
        <dbReference type="PROSITE" id="PS50885"/>
    </source>
</evidence>
<dbReference type="PROSITE" id="PS50192">
    <property type="entry name" value="T_SNARE"/>
    <property type="match status" value="1"/>
</dbReference>
<dbReference type="InterPro" id="IPR003660">
    <property type="entry name" value="HAMP_dom"/>
</dbReference>
<dbReference type="PRINTS" id="PR00260">
    <property type="entry name" value="CHEMTRNSDUCR"/>
</dbReference>
<evidence type="ECO:0000256" key="4">
    <source>
        <dbReference type="ARBA" id="ARBA00029447"/>
    </source>
</evidence>
<dbReference type="Pfam" id="PF00015">
    <property type="entry name" value="MCPsignal"/>
    <property type="match status" value="1"/>
</dbReference>
<dbReference type="KEGG" id="mtw:CQW49_19390"/>
<dbReference type="InterPro" id="IPR004090">
    <property type="entry name" value="Chemotax_Me-accpt_rcpt"/>
</dbReference>
<feature type="transmembrane region" description="Helical" evidence="6">
    <location>
        <begin position="65"/>
        <end position="88"/>
    </location>
</feature>
<proteinExistence type="inferred from homology"/>
<dbReference type="GO" id="GO:0005886">
    <property type="term" value="C:plasma membrane"/>
    <property type="evidence" value="ECO:0007669"/>
    <property type="project" value="UniProtKB-SubCell"/>
</dbReference>
<dbReference type="GO" id="GO:0004888">
    <property type="term" value="F:transmembrane signaling receptor activity"/>
    <property type="evidence" value="ECO:0007669"/>
    <property type="project" value="InterPro"/>
</dbReference>
<accession>A0A2D2D490</accession>
<evidence type="ECO:0000313" key="10">
    <source>
        <dbReference type="EMBL" id="ATQ69807.1"/>
    </source>
</evidence>
<dbReference type="EMBL" id="CP023737">
    <property type="protein sequence ID" value="ATQ69807.1"/>
    <property type="molecule type" value="Genomic_DNA"/>
</dbReference>
<dbReference type="RefSeq" id="WP_003612512.1">
    <property type="nucleotide sequence ID" value="NZ_ADVE02000001.1"/>
</dbReference>
<dbReference type="InterPro" id="IPR000727">
    <property type="entry name" value="T_SNARE_dom"/>
</dbReference>
<dbReference type="GO" id="GO:0006935">
    <property type="term" value="P:chemotaxis"/>
    <property type="evidence" value="ECO:0007669"/>
    <property type="project" value="InterPro"/>
</dbReference>
<feature type="domain" description="HAMP" evidence="9">
    <location>
        <begin position="90"/>
        <end position="143"/>
    </location>
</feature>
<evidence type="ECO:0000259" key="7">
    <source>
        <dbReference type="PROSITE" id="PS50111"/>
    </source>
</evidence>
<name>A0A2D2D490_METT3</name>
<dbReference type="GO" id="GO:0007165">
    <property type="term" value="P:signal transduction"/>
    <property type="evidence" value="ECO:0007669"/>
    <property type="project" value="UniProtKB-KW"/>
</dbReference>
<feature type="domain" description="Methyl-accepting transducer" evidence="7">
    <location>
        <begin position="185"/>
        <end position="414"/>
    </location>
</feature>
<organism evidence="10 11">
    <name type="scientific">Methylosinus trichosporium (strain ATCC 35070 / NCIMB 11131 / UNIQEM 75 / OB3b)</name>
    <dbReference type="NCBI Taxonomy" id="595536"/>
    <lineage>
        <taxon>Bacteria</taxon>
        <taxon>Pseudomonadati</taxon>
        <taxon>Pseudomonadota</taxon>
        <taxon>Alphaproteobacteria</taxon>
        <taxon>Hyphomicrobiales</taxon>
        <taxon>Methylocystaceae</taxon>
        <taxon>Methylosinus</taxon>
    </lineage>
</organism>
<dbReference type="Pfam" id="PF00672">
    <property type="entry name" value="HAMP"/>
    <property type="match status" value="1"/>
</dbReference>
<keyword evidence="6" id="KW-1133">Transmembrane helix</keyword>
<dbReference type="SMART" id="SM00283">
    <property type="entry name" value="MA"/>
    <property type="match status" value="1"/>
</dbReference>
<dbReference type="Gene3D" id="1.10.8.500">
    <property type="entry name" value="HAMP domain in histidine kinase"/>
    <property type="match status" value="1"/>
</dbReference>
<evidence type="ECO:0000256" key="3">
    <source>
        <dbReference type="ARBA" id="ARBA00023224"/>
    </source>
</evidence>
<evidence type="ECO:0000259" key="8">
    <source>
        <dbReference type="PROSITE" id="PS50192"/>
    </source>
</evidence>
<dbReference type="InterPro" id="IPR004089">
    <property type="entry name" value="MCPsignal_dom"/>
</dbReference>
<sequence>MRYSSIGAGLVFRQFLFLALLVLMGATGFVSVVRVRDLADAAADPANAAQVGVLVATASRAADSLAIELAIGTLASAFLVVGVSIPTIHRTVSAPIKTIARQMADLAAGDTTIDVKGADRADEIGSIAKALIVLRDAVRANNEMAAEIKARDDRENRLRREAAIRDQVEHYSHELSATTAKLGDMTKKMAATSEDMIVQERRAREDTDFARTASLQAAADVSSVATASEQLLEAIGEISRQAVESTAVVRQAVQETNGSSSEMLRLSAAANRVGDVVNLISRIAAQTNLLALNATIEAARAGEAGRGFAVVAQEVKSLATQTGKATQEIADQIAEIQAATNQSVTSIDKIKTKIAEVEHISAIITSAVHEQDAATKEIARGVRSAADSAATMSQHVTQVASAMSQTGVGAEAIVTLAREIDQMARRTQAHTDELARSLAS</sequence>
<dbReference type="Proteomes" id="UP000230709">
    <property type="component" value="Chromosome"/>
</dbReference>
<keyword evidence="6" id="KW-0472">Membrane</keyword>
<evidence type="ECO:0000313" key="11">
    <source>
        <dbReference type="Proteomes" id="UP000230709"/>
    </source>
</evidence>
<evidence type="ECO:0000256" key="2">
    <source>
        <dbReference type="ARBA" id="ARBA00022519"/>
    </source>
</evidence>
<keyword evidence="11" id="KW-1185">Reference proteome</keyword>
<protein>
    <submittedName>
        <fullName evidence="10">Methyl-accepting chemotaxis protein</fullName>
    </submittedName>
</protein>
<comment type="similarity">
    <text evidence="4">Belongs to the methyl-accepting chemotaxis (MCP) protein family.</text>
</comment>
<gene>
    <name evidence="10" type="ORF">CQW49_19390</name>
</gene>
<evidence type="ECO:0000256" key="6">
    <source>
        <dbReference type="SAM" id="Phobius"/>
    </source>
</evidence>